<dbReference type="HAMAP" id="MF_02065">
    <property type="entry name" value="MltG"/>
    <property type="match status" value="1"/>
</dbReference>
<organism evidence="9 10">
    <name type="scientific">Cohaesibacter marisflavi</name>
    <dbReference type="NCBI Taxonomy" id="655353"/>
    <lineage>
        <taxon>Bacteria</taxon>
        <taxon>Pseudomonadati</taxon>
        <taxon>Pseudomonadota</taxon>
        <taxon>Alphaproteobacteria</taxon>
        <taxon>Hyphomicrobiales</taxon>
        <taxon>Cohaesibacteraceae</taxon>
    </lineage>
</organism>
<dbReference type="GO" id="GO:0005886">
    <property type="term" value="C:plasma membrane"/>
    <property type="evidence" value="ECO:0007669"/>
    <property type="project" value="UniProtKB-SubCell"/>
</dbReference>
<evidence type="ECO:0000256" key="1">
    <source>
        <dbReference type="ARBA" id="ARBA00022475"/>
    </source>
</evidence>
<dbReference type="InterPro" id="IPR003770">
    <property type="entry name" value="MLTG-like"/>
</dbReference>
<keyword evidence="7" id="KW-0997">Cell inner membrane</keyword>
<name>A0A1I5FWT5_9HYPH</name>
<keyword evidence="2 7" id="KW-0812">Transmembrane</keyword>
<feature type="compositionally biased region" description="Basic and acidic residues" evidence="8">
    <location>
        <begin position="1"/>
        <end position="45"/>
    </location>
</feature>
<feature type="region of interest" description="Disordered" evidence="8">
    <location>
        <begin position="471"/>
        <end position="492"/>
    </location>
</feature>
<gene>
    <name evidence="7" type="primary">mltG</name>
    <name evidence="9" type="ORF">SAMN04488056_104237</name>
</gene>
<feature type="compositionally biased region" description="Acidic residues" evidence="8">
    <location>
        <begin position="481"/>
        <end position="492"/>
    </location>
</feature>
<evidence type="ECO:0000313" key="10">
    <source>
        <dbReference type="Proteomes" id="UP000199236"/>
    </source>
</evidence>
<keyword evidence="10" id="KW-1185">Reference proteome</keyword>
<dbReference type="STRING" id="655353.SAMN04488056_104237"/>
<evidence type="ECO:0000313" key="9">
    <source>
        <dbReference type="EMBL" id="SFO28063.1"/>
    </source>
</evidence>
<dbReference type="NCBIfam" id="TIGR00247">
    <property type="entry name" value="endolytic transglycosylase MltG"/>
    <property type="match status" value="1"/>
</dbReference>
<dbReference type="Proteomes" id="UP000199236">
    <property type="component" value="Unassembled WGS sequence"/>
</dbReference>
<evidence type="ECO:0000256" key="6">
    <source>
        <dbReference type="ARBA" id="ARBA00023316"/>
    </source>
</evidence>
<keyword evidence="6 7" id="KW-0961">Cell wall biogenesis/degradation</keyword>
<evidence type="ECO:0000256" key="7">
    <source>
        <dbReference type="HAMAP-Rule" id="MF_02065"/>
    </source>
</evidence>
<dbReference type="PANTHER" id="PTHR30518:SF2">
    <property type="entry name" value="ENDOLYTIC MUREIN TRANSGLYCOSYLASE"/>
    <property type="match status" value="1"/>
</dbReference>
<evidence type="ECO:0000256" key="8">
    <source>
        <dbReference type="SAM" id="MobiDB-lite"/>
    </source>
</evidence>
<feature type="compositionally biased region" description="Basic and acidic residues" evidence="8">
    <location>
        <begin position="52"/>
        <end position="81"/>
    </location>
</feature>
<dbReference type="Gene3D" id="3.30.160.60">
    <property type="entry name" value="Classic Zinc Finger"/>
    <property type="match status" value="1"/>
</dbReference>
<feature type="transmembrane region" description="Helical" evidence="7">
    <location>
        <begin position="145"/>
        <end position="169"/>
    </location>
</feature>
<feature type="site" description="Important for catalytic activity" evidence="7">
    <location>
        <position position="347"/>
    </location>
</feature>
<dbReference type="Gene3D" id="3.30.1490.480">
    <property type="entry name" value="Endolytic murein transglycosylase"/>
    <property type="match status" value="1"/>
</dbReference>
<dbReference type="PANTHER" id="PTHR30518">
    <property type="entry name" value="ENDOLYTIC MUREIN TRANSGLYCOSYLASE"/>
    <property type="match status" value="1"/>
</dbReference>
<dbReference type="EC" id="4.2.2.29" evidence="7"/>
<keyword evidence="1 7" id="KW-1003">Cell membrane</keyword>
<dbReference type="GO" id="GO:0008932">
    <property type="term" value="F:lytic endotransglycosylase activity"/>
    <property type="evidence" value="ECO:0007669"/>
    <property type="project" value="UniProtKB-UniRule"/>
</dbReference>
<evidence type="ECO:0000256" key="3">
    <source>
        <dbReference type="ARBA" id="ARBA00022989"/>
    </source>
</evidence>
<proteinExistence type="inferred from homology"/>
<dbReference type="EMBL" id="FOVR01000004">
    <property type="protein sequence ID" value="SFO28063.1"/>
    <property type="molecule type" value="Genomic_DNA"/>
</dbReference>
<dbReference type="AlphaFoldDB" id="A0A1I5FWT5"/>
<comment type="similarity">
    <text evidence="7">Belongs to the transglycosylase MltG family.</text>
</comment>
<dbReference type="GO" id="GO:0009252">
    <property type="term" value="P:peptidoglycan biosynthetic process"/>
    <property type="evidence" value="ECO:0007669"/>
    <property type="project" value="UniProtKB-UniRule"/>
</dbReference>
<dbReference type="Pfam" id="PF02618">
    <property type="entry name" value="YceG"/>
    <property type="match status" value="1"/>
</dbReference>
<protein>
    <recommendedName>
        <fullName evidence="7">Endolytic murein transglycosylase</fullName>
        <ecNumber evidence="7">4.2.2.29</ecNumber>
    </recommendedName>
    <alternativeName>
        <fullName evidence="7">Peptidoglycan lytic transglycosylase</fullName>
    </alternativeName>
    <alternativeName>
        <fullName evidence="7">Peptidoglycan polymerization terminase</fullName>
    </alternativeName>
</protein>
<comment type="catalytic activity">
    <reaction evidence="7">
        <text>a peptidoglycan chain = a peptidoglycan chain with N-acetyl-1,6-anhydromuramyl-[peptide] at the reducing end + a peptidoglycan chain with N-acetylglucosamine at the non-reducing end.</text>
        <dbReference type="EC" id="4.2.2.29"/>
    </reaction>
</comment>
<evidence type="ECO:0000256" key="5">
    <source>
        <dbReference type="ARBA" id="ARBA00023239"/>
    </source>
</evidence>
<keyword evidence="4 7" id="KW-0472">Membrane</keyword>
<keyword evidence="5 7" id="KW-0456">Lyase</keyword>
<sequence>MVDGKDDKDKLQEEQKSESEVTQDTEKTAEKSSETKPSDKTDKDSPASSDDDASKKDDSDKEAATASKDDASSAKSAKEEETVTSTGDTSSNDKAEESEAPDVEPTSAMVSDTGEVKTPKSARQAIEPETPPPPPTRSKAVRHPIVVFMNFVITVVLLAVIGIGGVLYYGKQTFIEEGPLKQEKTILVSGGTGLGTIAEILERQNVISDQTIFNYGVQIYRQDTKLKAGEYLFSPGVSMMQVMQILTSGKSILHSVTVPEGYTSYQIHQVLMDNDILMGPLDEIPAEGTLLPETYKFARGTTRKEMVKRMADAHDRAVAEIWDRRAADLPLKTPEELVTLASIVEKETGKASERTRVAGVFINRLNQGIRLQSDPTVIYGIFGGKGKPKDRPIFRSDLDKKTDYNTYQIPGLTPGPIANPGRASLEAVANPSRTKELFFVADGTGGHVFSETLKQHNDNVRRWREIEKQRIEAAKQKETESSEGGDQEQPAE</sequence>
<keyword evidence="3 7" id="KW-1133">Transmembrane helix</keyword>
<comment type="subcellular location">
    <subcellularLocation>
        <location evidence="7">Cell inner membrane</location>
        <topology evidence="7">Single-pass membrane protein</topology>
    </subcellularLocation>
</comment>
<evidence type="ECO:0000256" key="4">
    <source>
        <dbReference type="ARBA" id="ARBA00023136"/>
    </source>
</evidence>
<feature type="region of interest" description="Disordered" evidence="8">
    <location>
        <begin position="1"/>
        <end position="139"/>
    </location>
</feature>
<reference evidence="9 10" key="1">
    <citation type="submission" date="2016-10" db="EMBL/GenBank/DDBJ databases">
        <authorList>
            <person name="de Groot N.N."/>
        </authorList>
    </citation>
    <scope>NUCLEOTIDE SEQUENCE [LARGE SCALE GENOMIC DNA]</scope>
    <source>
        <strain evidence="9 10">CGMCC 1.9157</strain>
    </source>
</reference>
<dbReference type="GO" id="GO:0071555">
    <property type="term" value="P:cell wall organization"/>
    <property type="evidence" value="ECO:0007669"/>
    <property type="project" value="UniProtKB-KW"/>
</dbReference>
<feature type="compositionally biased region" description="Basic and acidic residues" evidence="8">
    <location>
        <begin position="471"/>
        <end position="480"/>
    </location>
</feature>
<comment type="function">
    <text evidence="7">Functions as a peptidoglycan terminase that cleaves nascent peptidoglycan strands endolytically to terminate their elongation.</text>
</comment>
<evidence type="ECO:0000256" key="2">
    <source>
        <dbReference type="ARBA" id="ARBA00022692"/>
    </source>
</evidence>
<accession>A0A1I5FWT5</accession>
<dbReference type="CDD" id="cd08010">
    <property type="entry name" value="MltG_like"/>
    <property type="match status" value="1"/>
</dbReference>